<organism evidence="1 2">
    <name type="scientific">Sphaerodactylus townsendi</name>
    <dbReference type="NCBI Taxonomy" id="933632"/>
    <lineage>
        <taxon>Eukaryota</taxon>
        <taxon>Metazoa</taxon>
        <taxon>Chordata</taxon>
        <taxon>Craniata</taxon>
        <taxon>Vertebrata</taxon>
        <taxon>Euteleostomi</taxon>
        <taxon>Lepidosauria</taxon>
        <taxon>Squamata</taxon>
        <taxon>Bifurcata</taxon>
        <taxon>Gekkota</taxon>
        <taxon>Sphaerodactylidae</taxon>
        <taxon>Sphaerodactylus</taxon>
    </lineage>
</organism>
<name>A0ACB8FLH7_9SAUR</name>
<sequence>MSLSEEAAETCASLRASVGGGGGRGSVRRRDSPQRAARSVRRGSRARLRRHPPSSVLPPPARLTRAPAAATRERAEEDPSDAIGETRVQTEEGGLKFPSPKPPLIRDPDPNRAAHLLQTNQSEHGSPRLHLNGRKAV</sequence>
<evidence type="ECO:0000313" key="1">
    <source>
        <dbReference type="EMBL" id="KAH8005941.1"/>
    </source>
</evidence>
<gene>
    <name evidence="1" type="ORF">K3G42_031556</name>
</gene>
<comment type="caution">
    <text evidence="1">The sequence shown here is derived from an EMBL/GenBank/DDBJ whole genome shotgun (WGS) entry which is preliminary data.</text>
</comment>
<dbReference type="Proteomes" id="UP000827872">
    <property type="component" value="Linkage Group LG04"/>
</dbReference>
<protein>
    <submittedName>
        <fullName evidence="1">Uncharacterized protein</fullName>
    </submittedName>
</protein>
<proteinExistence type="predicted"/>
<dbReference type="EMBL" id="CM037617">
    <property type="protein sequence ID" value="KAH8005941.1"/>
    <property type="molecule type" value="Genomic_DNA"/>
</dbReference>
<reference evidence="1" key="1">
    <citation type="submission" date="2021-08" db="EMBL/GenBank/DDBJ databases">
        <title>The first chromosome-level gecko genome reveals the dynamic sex chromosomes of Neotropical dwarf geckos (Sphaerodactylidae: Sphaerodactylus).</title>
        <authorList>
            <person name="Pinto B.J."/>
            <person name="Keating S.E."/>
            <person name="Gamble T."/>
        </authorList>
    </citation>
    <scope>NUCLEOTIDE SEQUENCE</scope>
    <source>
        <strain evidence="1">TG3544</strain>
    </source>
</reference>
<accession>A0ACB8FLH7</accession>
<keyword evidence="2" id="KW-1185">Reference proteome</keyword>
<evidence type="ECO:0000313" key="2">
    <source>
        <dbReference type="Proteomes" id="UP000827872"/>
    </source>
</evidence>